<reference evidence="9" key="2">
    <citation type="journal article" date="2023" name="Syst. Appl. Microbiol.">
        <title>Govania unica gen. nov., sp. nov., a rare biosphere bacterium that represents a novel family in the class Alphaproteobacteria.</title>
        <authorList>
            <person name="Vandamme P."/>
            <person name="Peeters C."/>
            <person name="Hettiarachchi A."/>
            <person name="Cnockaert M."/>
            <person name="Carlier A."/>
        </authorList>
    </citation>
    <scope>NUCLEOTIDE SEQUENCE</scope>
    <source>
        <strain evidence="9">LMG 31809</strain>
    </source>
</reference>
<gene>
    <name evidence="9" type="ORF">NYP16_00365</name>
</gene>
<evidence type="ECO:0000256" key="7">
    <source>
        <dbReference type="ARBA" id="ARBA00023136"/>
    </source>
</evidence>
<dbReference type="GO" id="GO:0042910">
    <property type="term" value="F:xenobiotic transmembrane transporter activity"/>
    <property type="evidence" value="ECO:0007669"/>
    <property type="project" value="TreeGrafter"/>
</dbReference>
<feature type="transmembrane region" description="Helical" evidence="8">
    <location>
        <begin position="463"/>
        <end position="481"/>
    </location>
</feature>
<dbReference type="PANTHER" id="PTHR32063">
    <property type="match status" value="1"/>
</dbReference>
<evidence type="ECO:0000256" key="8">
    <source>
        <dbReference type="SAM" id="Phobius"/>
    </source>
</evidence>
<keyword evidence="5 8" id="KW-0812">Transmembrane</keyword>
<feature type="transmembrane region" description="Helical" evidence="8">
    <location>
        <begin position="859"/>
        <end position="878"/>
    </location>
</feature>
<evidence type="ECO:0000256" key="6">
    <source>
        <dbReference type="ARBA" id="ARBA00022989"/>
    </source>
</evidence>
<dbReference type="Gene3D" id="1.20.1640.10">
    <property type="entry name" value="Multidrug efflux transporter AcrB transmembrane domain"/>
    <property type="match status" value="2"/>
</dbReference>
<dbReference type="Pfam" id="PF00873">
    <property type="entry name" value="ACR_tran"/>
    <property type="match status" value="1"/>
</dbReference>
<dbReference type="InterPro" id="IPR027463">
    <property type="entry name" value="AcrB_DN_DC_subdom"/>
</dbReference>
<dbReference type="Gene3D" id="3.30.70.1430">
    <property type="entry name" value="Multidrug efflux transporter AcrB pore domain"/>
    <property type="match status" value="2"/>
</dbReference>
<dbReference type="InterPro" id="IPR001036">
    <property type="entry name" value="Acrflvin-R"/>
</dbReference>
<sequence>MMLSDVSVKRPVFATVISLLLVAFGILSFRMLPLREYPDIDTPIVSVSTIYPGASSDIVETKITQLIEDEISGIEGVRSISSASRDGQSNINIEFIAGRDIDFAANDVRDRVSRVAARLPDQAEAPQISKSEADSQPIIWMSLSSSRRDGLQLTDFADRYLIDQLSTVDGISSIRIAGQRRYAMRIWLDRTKLAARGLTVSDVENVLKAENVELPAGRLETDERELSLRVARSYLSPEDFAALVLKRGDGGYLVRLGEVARVELGAEEHRNLFRANGQSTLGLGVVKQSKANTLEVARNVRARVDQITKTLPEDLKLAVASDDSVFIEQAIHEVYLTFGIAMVLVISVIYLFLGSLRATLIPAVTVPVCITASFMVLAAFGYSVNLVTLLALVLAIGLVVDDSIIVLENIHRRMERGEPPLVAAYNGARQVGMAVVATTLVLIAVFVPIMFLEGTTGRVFTELAVALGGAVGLSGIVALSLTPMMCSKIMKPSTDGYGRLSRMVDGLFLRVSAVYADSLRKVLARPKWLVMGMVAVLVLIAGLLKIVPQEFAPTEDRGKFTVMVTAAEGTSYDAMIRNMAAVENVLSVLSTEGLANRTLVRIPGYGSADQFNTGLGVVNLVDWGARNETADQVMTRLGPALRQIADVTAFPVMFGGLKTIGGGRGQPVQFVIGGDSYTELAAWRDSMLAALATYPGLRGLEADLKETKPQILITIDQNRAADLGVSIGNIGRTLETMFNSRRVTTFVDRGKEYYVMLQAGTEDRRSPNDMTDIYVRSDKSGVLVPLSSLVRFEERGTAASLSRFNRLRSVTLSANITPGYSMGEVIQHLEATAAKELPQTARIDYKGESREFKESSSSLLFIFGMALVVVFLVLAAQFESFVHPTVIMLTVPLALAGALIGLFITGQSLNVYSEIGIVMLVGISAKNGILIVEFTNQLRDEGRAFGDAIVEACQIRLRPILMTSIATTMGAVPLIFAGGAGAESRVILGIVIFFGVTFATAFTLFVVPVFYQLLARGTTSPNHVAQELESLLKPGVAE</sequence>
<reference evidence="9" key="1">
    <citation type="submission" date="2022-08" db="EMBL/GenBank/DDBJ databases">
        <authorList>
            <person name="Vandamme P."/>
            <person name="Hettiarachchi A."/>
            <person name="Peeters C."/>
            <person name="Cnockaert M."/>
            <person name="Carlier A."/>
        </authorList>
    </citation>
    <scope>NUCLEOTIDE SEQUENCE</scope>
    <source>
        <strain evidence="9">LMG 31809</strain>
    </source>
</reference>
<proteinExistence type="predicted"/>
<dbReference type="GO" id="GO:0005886">
    <property type="term" value="C:plasma membrane"/>
    <property type="evidence" value="ECO:0007669"/>
    <property type="project" value="UniProtKB-SubCell"/>
</dbReference>
<feature type="transmembrane region" description="Helical" evidence="8">
    <location>
        <begin position="12"/>
        <end position="32"/>
    </location>
</feature>
<keyword evidence="4" id="KW-0997">Cell inner membrane</keyword>
<accession>A0A9X3TVY1</accession>
<evidence type="ECO:0000256" key="4">
    <source>
        <dbReference type="ARBA" id="ARBA00022519"/>
    </source>
</evidence>
<evidence type="ECO:0000256" key="1">
    <source>
        <dbReference type="ARBA" id="ARBA00004429"/>
    </source>
</evidence>
<feature type="transmembrane region" description="Helical" evidence="8">
    <location>
        <begin position="885"/>
        <end position="905"/>
    </location>
</feature>
<dbReference type="SUPFAM" id="SSF82714">
    <property type="entry name" value="Multidrug efflux transporter AcrB TolC docking domain, DN and DC subdomains"/>
    <property type="match status" value="2"/>
</dbReference>
<evidence type="ECO:0000256" key="2">
    <source>
        <dbReference type="ARBA" id="ARBA00022448"/>
    </source>
</evidence>
<feature type="transmembrane region" description="Helical" evidence="8">
    <location>
        <begin position="528"/>
        <end position="547"/>
    </location>
</feature>
<organism evidence="9 10">
    <name type="scientific">Govanella unica</name>
    <dbReference type="NCBI Taxonomy" id="2975056"/>
    <lineage>
        <taxon>Bacteria</taxon>
        <taxon>Pseudomonadati</taxon>
        <taxon>Pseudomonadota</taxon>
        <taxon>Alphaproteobacteria</taxon>
        <taxon>Emcibacterales</taxon>
        <taxon>Govanellaceae</taxon>
        <taxon>Govanella</taxon>
    </lineage>
</organism>
<dbReference type="Gene3D" id="3.30.2090.10">
    <property type="entry name" value="Multidrug efflux transporter AcrB TolC docking domain, DN and DC subdomains"/>
    <property type="match status" value="2"/>
</dbReference>
<evidence type="ECO:0000256" key="5">
    <source>
        <dbReference type="ARBA" id="ARBA00022692"/>
    </source>
</evidence>
<dbReference type="PRINTS" id="PR00702">
    <property type="entry name" value="ACRIFLAVINRP"/>
</dbReference>
<dbReference type="FunFam" id="1.20.1640.10:FF:000001">
    <property type="entry name" value="Efflux pump membrane transporter"/>
    <property type="match status" value="1"/>
</dbReference>
<keyword evidence="7 8" id="KW-0472">Membrane</keyword>
<feature type="transmembrane region" description="Helical" evidence="8">
    <location>
        <begin position="386"/>
        <end position="410"/>
    </location>
</feature>
<dbReference type="PANTHER" id="PTHR32063:SF14">
    <property type="entry name" value="BLL4319 PROTEIN"/>
    <property type="match status" value="1"/>
</dbReference>
<feature type="transmembrane region" description="Helical" evidence="8">
    <location>
        <begin position="431"/>
        <end position="451"/>
    </location>
</feature>
<dbReference type="SUPFAM" id="SSF82693">
    <property type="entry name" value="Multidrug efflux transporter AcrB pore domain, PN1, PN2, PC1 and PC2 subdomains"/>
    <property type="match status" value="3"/>
</dbReference>
<dbReference type="RefSeq" id="WP_274942120.1">
    <property type="nucleotide sequence ID" value="NZ_JANWOI010000001.1"/>
</dbReference>
<keyword evidence="3" id="KW-1003">Cell membrane</keyword>
<evidence type="ECO:0000313" key="9">
    <source>
        <dbReference type="EMBL" id="MDA5192412.1"/>
    </source>
</evidence>
<keyword evidence="6 8" id="KW-1133">Transmembrane helix</keyword>
<keyword evidence="10" id="KW-1185">Reference proteome</keyword>
<dbReference type="EMBL" id="JANWOI010000001">
    <property type="protein sequence ID" value="MDA5192412.1"/>
    <property type="molecule type" value="Genomic_DNA"/>
</dbReference>
<comment type="caution">
    <text evidence="9">The sequence shown here is derived from an EMBL/GenBank/DDBJ whole genome shotgun (WGS) entry which is preliminary data.</text>
</comment>
<evidence type="ECO:0000313" key="10">
    <source>
        <dbReference type="Proteomes" id="UP001141619"/>
    </source>
</evidence>
<feature type="transmembrane region" description="Helical" evidence="8">
    <location>
        <begin position="986"/>
        <end position="1011"/>
    </location>
</feature>
<dbReference type="Gene3D" id="3.30.70.1320">
    <property type="entry name" value="Multidrug efflux transporter AcrB pore domain like"/>
    <property type="match status" value="1"/>
</dbReference>
<evidence type="ECO:0000256" key="3">
    <source>
        <dbReference type="ARBA" id="ARBA00022475"/>
    </source>
</evidence>
<feature type="transmembrane region" description="Helical" evidence="8">
    <location>
        <begin position="960"/>
        <end position="980"/>
    </location>
</feature>
<dbReference type="SUPFAM" id="SSF82866">
    <property type="entry name" value="Multidrug efflux transporter AcrB transmembrane domain"/>
    <property type="match status" value="2"/>
</dbReference>
<keyword evidence="2" id="KW-0813">Transport</keyword>
<comment type="subcellular location">
    <subcellularLocation>
        <location evidence="1">Cell inner membrane</location>
        <topology evidence="1">Multi-pass membrane protein</topology>
    </subcellularLocation>
</comment>
<dbReference type="AlphaFoldDB" id="A0A9X3TVY1"/>
<protein>
    <submittedName>
        <fullName evidence="9">Efflux RND transporter permease subunit</fullName>
    </submittedName>
</protein>
<name>A0A9X3TVY1_9PROT</name>
<dbReference type="Gene3D" id="3.30.70.1440">
    <property type="entry name" value="Multidrug efflux transporter AcrB pore domain"/>
    <property type="match status" value="1"/>
</dbReference>
<dbReference type="Proteomes" id="UP001141619">
    <property type="component" value="Unassembled WGS sequence"/>
</dbReference>
<feature type="transmembrane region" description="Helical" evidence="8">
    <location>
        <begin position="334"/>
        <end position="353"/>
    </location>
</feature>